<evidence type="ECO:0000256" key="2">
    <source>
        <dbReference type="SAM" id="Phobius"/>
    </source>
</evidence>
<dbReference type="RefSeq" id="WP_338750099.1">
    <property type="nucleotide sequence ID" value="NZ_CP144913.1"/>
</dbReference>
<dbReference type="Proteomes" id="UP001382727">
    <property type="component" value="Chromosome"/>
</dbReference>
<feature type="region of interest" description="Disordered" evidence="1">
    <location>
        <begin position="1"/>
        <end position="47"/>
    </location>
</feature>
<keyword evidence="2" id="KW-1133">Transmembrane helix</keyword>
<name>A0ABZ2MI73_9MICO</name>
<proteinExistence type="predicted"/>
<evidence type="ECO:0008006" key="5">
    <source>
        <dbReference type="Google" id="ProtNLM"/>
    </source>
</evidence>
<keyword evidence="4" id="KW-1185">Reference proteome</keyword>
<protein>
    <recommendedName>
        <fullName evidence="5">DUF4190 domain-containing protein</fullName>
    </recommendedName>
</protein>
<evidence type="ECO:0000313" key="3">
    <source>
        <dbReference type="EMBL" id="WXB76781.1"/>
    </source>
</evidence>
<accession>A0ABZ2MI73</accession>
<dbReference type="EMBL" id="CP144913">
    <property type="protein sequence ID" value="WXB76781.1"/>
    <property type="molecule type" value="Genomic_DNA"/>
</dbReference>
<feature type="transmembrane region" description="Helical" evidence="2">
    <location>
        <begin position="102"/>
        <end position="128"/>
    </location>
</feature>
<keyword evidence="2" id="KW-0812">Transmembrane</keyword>
<organism evidence="3 4">
    <name type="scientific">Janibacter alittae</name>
    <dbReference type="NCBI Taxonomy" id="3115209"/>
    <lineage>
        <taxon>Bacteria</taxon>
        <taxon>Bacillati</taxon>
        <taxon>Actinomycetota</taxon>
        <taxon>Actinomycetes</taxon>
        <taxon>Micrococcales</taxon>
        <taxon>Intrasporangiaceae</taxon>
        <taxon>Janibacter</taxon>
    </lineage>
</organism>
<feature type="compositionally biased region" description="Low complexity" evidence="1">
    <location>
        <begin position="9"/>
        <end position="19"/>
    </location>
</feature>
<feature type="transmembrane region" description="Helical" evidence="2">
    <location>
        <begin position="55"/>
        <end position="81"/>
    </location>
</feature>
<sequence length="138" mass="13921">MTHDPHQSGAPAPYGAAQPPGGGELPDYRPATTGGPAQVPGTGQYGNPTPANTSAVVLSVISGVLTLSGICCLVGLIPLIFGILGITQNASDPEHAKKMTRIGWIVLVLLSLLVVLAIIVAIVFVTVGGPSVDGYVSL</sequence>
<evidence type="ECO:0000256" key="1">
    <source>
        <dbReference type="SAM" id="MobiDB-lite"/>
    </source>
</evidence>
<evidence type="ECO:0000313" key="4">
    <source>
        <dbReference type="Proteomes" id="UP001382727"/>
    </source>
</evidence>
<gene>
    <name evidence="3" type="ORF">V1351_01605</name>
</gene>
<reference evidence="3 4" key="1">
    <citation type="submission" date="2024-02" db="EMBL/GenBank/DDBJ databases">
        <title>Janibacter sp. nov., isolated from gut of marine sandworm.</title>
        <authorList>
            <person name="Kim B."/>
            <person name="Jun M.O."/>
            <person name="Shin N.-R."/>
        </authorList>
    </citation>
    <scope>NUCLEOTIDE SEQUENCE [LARGE SCALE GENOMIC DNA]</scope>
    <source>
        <strain evidence="3 4">A1S7</strain>
    </source>
</reference>
<keyword evidence="2" id="KW-0472">Membrane</keyword>